<dbReference type="InterPro" id="IPR051122">
    <property type="entry name" value="SDR_DHRS6-like"/>
</dbReference>
<dbReference type="Gene3D" id="3.40.50.720">
    <property type="entry name" value="NAD(P)-binding Rossmann-like Domain"/>
    <property type="match status" value="1"/>
</dbReference>
<dbReference type="STRING" id="113226.A0A139I262"/>
<accession>A0A139I262</accession>
<dbReference type="EMBL" id="LFZO01000403">
    <property type="protein sequence ID" value="KXT08789.1"/>
    <property type="molecule type" value="Genomic_DNA"/>
</dbReference>
<dbReference type="InterPro" id="IPR036291">
    <property type="entry name" value="NAD(P)-bd_dom_sf"/>
</dbReference>
<proteinExistence type="inferred from homology"/>
<sequence>MLYTQADELQGTLASPCAPACIPSKFAVIAMTKQMAMGYAKDRIHVNAVCPGFVETPTIRHITADEQIAANVAVRHPWNAHGRPEDIADAALFLCSDESAWIKGHSLVVVGAYTRPSDGLAEESNWVSL</sequence>
<dbReference type="PRINTS" id="PR00081">
    <property type="entry name" value="GDHRDH"/>
</dbReference>
<keyword evidence="4" id="KW-1185">Reference proteome</keyword>
<dbReference type="OrthoDB" id="417891at2759"/>
<organism evidence="3 4">
    <name type="scientific">Pseudocercospora musae</name>
    <dbReference type="NCBI Taxonomy" id="113226"/>
    <lineage>
        <taxon>Eukaryota</taxon>
        <taxon>Fungi</taxon>
        <taxon>Dikarya</taxon>
        <taxon>Ascomycota</taxon>
        <taxon>Pezizomycotina</taxon>
        <taxon>Dothideomycetes</taxon>
        <taxon>Dothideomycetidae</taxon>
        <taxon>Mycosphaerellales</taxon>
        <taxon>Mycosphaerellaceae</taxon>
        <taxon>Pseudocercospora</taxon>
    </lineage>
</organism>
<evidence type="ECO:0000313" key="4">
    <source>
        <dbReference type="Proteomes" id="UP000073492"/>
    </source>
</evidence>
<keyword evidence="2" id="KW-0560">Oxidoreductase</keyword>
<dbReference type="PANTHER" id="PTHR43477">
    <property type="entry name" value="DIHYDROANTICAPSIN 7-DEHYDROGENASE"/>
    <property type="match status" value="1"/>
</dbReference>
<evidence type="ECO:0000313" key="3">
    <source>
        <dbReference type="EMBL" id="KXT08789.1"/>
    </source>
</evidence>
<evidence type="ECO:0000256" key="2">
    <source>
        <dbReference type="ARBA" id="ARBA00023002"/>
    </source>
</evidence>
<reference evidence="3 4" key="1">
    <citation type="submission" date="2015-07" db="EMBL/GenBank/DDBJ databases">
        <title>Comparative genomics of the Sigatoka disease complex on banana suggests a link between parallel evolutionary changes in Pseudocercospora fijiensis and Pseudocercospora eumusae and increased virulence on the banana host.</title>
        <authorList>
            <person name="Chang T.-C."/>
            <person name="Salvucci A."/>
            <person name="Crous P.W."/>
            <person name="Stergiopoulos I."/>
        </authorList>
    </citation>
    <scope>NUCLEOTIDE SEQUENCE [LARGE SCALE GENOMIC DNA]</scope>
    <source>
        <strain evidence="3 4">CBS 116634</strain>
    </source>
</reference>
<dbReference type="PANTHER" id="PTHR43477:SF1">
    <property type="entry name" value="DIHYDROANTICAPSIN 7-DEHYDROGENASE"/>
    <property type="match status" value="1"/>
</dbReference>
<name>A0A139I262_9PEZI</name>
<comment type="caution">
    <text evidence="3">The sequence shown here is derived from an EMBL/GenBank/DDBJ whole genome shotgun (WGS) entry which is preliminary data.</text>
</comment>
<dbReference type="Pfam" id="PF13561">
    <property type="entry name" value="adh_short_C2"/>
    <property type="match status" value="1"/>
</dbReference>
<dbReference type="InterPro" id="IPR002347">
    <property type="entry name" value="SDR_fam"/>
</dbReference>
<dbReference type="Proteomes" id="UP000073492">
    <property type="component" value="Unassembled WGS sequence"/>
</dbReference>
<dbReference type="AlphaFoldDB" id="A0A139I262"/>
<evidence type="ECO:0000256" key="1">
    <source>
        <dbReference type="ARBA" id="ARBA00006484"/>
    </source>
</evidence>
<comment type="similarity">
    <text evidence="1">Belongs to the short-chain dehydrogenases/reductases (SDR) family.</text>
</comment>
<dbReference type="CDD" id="cd05233">
    <property type="entry name" value="SDR_c"/>
    <property type="match status" value="1"/>
</dbReference>
<dbReference type="SUPFAM" id="SSF51735">
    <property type="entry name" value="NAD(P)-binding Rossmann-fold domains"/>
    <property type="match status" value="1"/>
</dbReference>
<gene>
    <name evidence="3" type="ORF">AC579_7664</name>
</gene>
<dbReference type="GO" id="GO:0016491">
    <property type="term" value="F:oxidoreductase activity"/>
    <property type="evidence" value="ECO:0007669"/>
    <property type="project" value="UniProtKB-KW"/>
</dbReference>
<protein>
    <submittedName>
        <fullName evidence="3">Uncharacterized protein</fullName>
    </submittedName>
</protein>